<evidence type="ECO:0000313" key="2">
    <source>
        <dbReference type="Proteomes" id="UP000199103"/>
    </source>
</evidence>
<proteinExistence type="predicted"/>
<reference evidence="1 2" key="1">
    <citation type="submission" date="2016-10" db="EMBL/GenBank/DDBJ databases">
        <authorList>
            <person name="de Groot N.N."/>
        </authorList>
    </citation>
    <scope>NUCLEOTIDE SEQUENCE [LARGE SCALE GENOMIC DNA]</scope>
    <source>
        <strain evidence="1 2">DSM 21800</strain>
    </source>
</reference>
<dbReference type="RefSeq" id="WP_091522171.1">
    <property type="nucleotide sequence ID" value="NZ_LT629772.1"/>
</dbReference>
<accession>A0A1H1QZV5</accession>
<organism evidence="1 2">
    <name type="scientific">Microlunatus soli</name>
    <dbReference type="NCBI Taxonomy" id="630515"/>
    <lineage>
        <taxon>Bacteria</taxon>
        <taxon>Bacillati</taxon>
        <taxon>Actinomycetota</taxon>
        <taxon>Actinomycetes</taxon>
        <taxon>Propionibacteriales</taxon>
        <taxon>Propionibacteriaceae</taxon>
        <taxon>Microlunatus</taxon>
    </lineage>
</organism>
<keyword evidence="1" id="KW-0808">Transferase</keyword>
<dbReference type="EMBL" id="LT629772">
    <property type="protein sequence ID" value="SDS28997.1"/>
    <property type="molecule type" value="Genomic_DNA"/>
</dbReference>
<name>A0A1H1QZV5_9ACTN</name>
<dbReference type="OrthoDB" id="3820382at2"/>
<dbReference type="Gene3D" id="3.40.50.300">
    <property type="entry name" value="P-loop containing nucleotide triphosphate hydrolases"/>
    <property type="match status" value="1"/>
</dbReference>
<dbReference type="STRING" id="630515.SAMN04489812_1455"/>
<keyword evidence="1" id="KW-0418">Kinase</keyword>
<evidence type="ECO:0000313" key="1">
    <source>
        <dbReference type="EMBL" id="SDS28997.1"/>
    </source>
</evidence>
<dbReference type="InterPro" id="IPR027417">
    <property type="entry name" value="P-loop_NTPase"/>
</dbReference>
<sequence>MTTWVNVLWIGGRSGAGKSTVARLLARRHGLRWYSCDTRTWAHRDRAIAAGDEAAIAWERLTPEERSQLSATAAIALAIDRSAMVLDDVAALPAEPAVIAEGTNVVPSMVPPQSKAIWLIAQPTVRADRTSGRGWGAGGGEVDMIKERELRAELDRTGALTIDTTGHSTAEQTADRIEAVAEAWLASRPRAGSGGARRRLIREGNAAIVEQYRAGMARSGNTEGGGLLRAYDCECGDAGCSALVERRLDSIPDPFTSSAAPILAPGHHD</sequence>
<protein>
    <submittedName>
        <fullName evidence="1">Cytidylate kinase</fullName>
    </submittedName>
</protein>
<dbReference type="SUPFAM" id="SSF52540">
    <property type="entry name" value="P-loop containing nucleoside triphosphate hydrolases"/>
    <property type="match status" value="1"/>
</dbReference>
<dbReference type="Pfam" id="PF13238">
    <property type="entry name" value="AAA_18"/>
    <property type="match status" value="1"/>
</dbReference>
<dbReference type="AlphaFoldDB" id="A0A1H1QZV5"/>
<gene>
    <name evidence="1" type="ORF">SAMN04489812_1455</name>
</gene>
<keyword evidence="2" id="KW-1185">Reference proteome</keyword>
<dbReference type="GO" id="GO:0016301">
    <property type="term" value="F:kinase activity"/>
    <property type="evidence" value="ECO:0007669"/>
    <property type="project" value="UniProtKB-KW"/>
</dbReference>
<dbReference type="Proteomes" id="UP000199103">
    <property type="component" value="Chromosome I"/>
</dbReference>